<dbReference type="InterPro" id="IPR041354">
    <property type="entry name" value="4PPT_N"/>
</dbReference>
<comment type="subunit">
    <text evidence="6">EntB, EntD, EntE, and EntF form a multienzyme complex called enterobactin synthase.</text>
</comment>
<dbReference type="Proteomes" id="UP000460875">
    <property type="component" value="Unassembled WGS sequence"/>
</dbReference>
<dbReference type="PANTHER" id="PTHR38096">
    <property type="entry name" value="ENTEROBACTIN SYNTHASE COMPONENT D"/>
    <property type="match status" value="1"/>
</dbReference>
<dbReference type="Gene3D" id="3.90.470.20">
    <property type="entry name" value="4'-phosphopantetheinyl transferase domain"/>
    <property type="match status" value="1"/>
</dbReference>
<feature type="domain" description="4'-phosphopantetheinyl transferase N-terminal" evidence="19">
    <location>
        <begin position="37"/>
        <end position="100"/>
    </location>
</feature>
<accession>A0A8T5ZLR9</accession>
<evidence type="ECO:0000256" key="14">
    <source>
        <dbReference type="ARBA" id="ARBA00031996"/>
    </source>
</evidence>
<feature type="binding site" evidence="17">
    <location>
        <position position="46"/>
    </location>
    <ligand>
        <name>CoA</name>
        <dbReference type="ChEBI" id="CHEBI:57287"/>
    </ligand>
</feature>
<comment type="pathway">
    <text evidence="4">Siderophore biosynthesis; enterobactin biosynthesis.</text>
</comment>
<dbReference type="GO" id="GO:0016874">
    <property type="term" value="F:ligase activity"/>
    <property type="evidence" value="ECO:0007669"/>
    <property type="project" value="UniProtKB-KW"/>
</dbReference>
<dbReference type="PRINTS" id="PR01399">
    <property type="entry name" value="ENTSNTHTASED"/>
</dbReference>
<evidence type="ECO:0000256" key="7">
    <source>
        <dbReference type="ARBA" id="ARBA00019087"/>
    </source>
</evidence>
<dbReference type="InterPro" id="IPR037143">
    <property type="entry name" value="4-PPantetheinyl_Trfase_dom_sf"/>
</dbReference>
<evidence type="ECO:0000256" key="1">
    <source>
        <dbReference type="ARBA" id="ARBA00001946"/>
    </source>
</evidence>
<evidence type="ECO:0000259" key="19">
    <source>
        <dbReference type="Pfam" id="PF17837"/>
    </source>
</evidence>
<keyword evidence="10 18" id="KW-0460">Magnesium</keyword>
<dbReference type="PANTHER" id="PTHR38096:SF1">
    <property type="entry name" value="ENTEROBACTIN SYNTHASE COMPONENT D"/>
    <property type="match status" value="1"/>
</dbReference>
<evidence type="ECO:0000313" key="20">
    <source>
        <dbReference type="EMBL" id="MWR42049.1"/>
    </source>
</evidence>
<keyword evidence="9 18" id="KW-0479">Metal-binding</keyword>
<dbReference type="GO" id="GO:0009366">
    <property type="term" value="C:enterobactin synthetase complex"/>
    <property type="evidence" value="ECO:0007669"/>
    <property type="project" value="InterPro"/>
</dbReference>
<evidence type="ECO:0000256" key="18">
    <source>
        <dbReference type="PIRSR" id="PIRSR603542-2"/>
    </source>
</evidence>
<comment type="cofactor">
    <cofactor evidence="1 18">
        <name>Mg(2+)</name>
        <dbReference type="ChEBI" id="CHEBI:18420"/>
    </cofactor>
</comment>
<dbReference type="Pfam" id="PF17837">
    <property type="entry name" value="4PPT_N"/>
    <property type="match status" value="1"/>
</dbReference>
<dbReference type="AlphaFoldDB" id="A0A8T5ZLR9"/>
<evidence type="ECO:0000256" key="2">
    <source>
        <dbReference type="ARBA" id="ARBA00003937"/>
    </source>
</evidence>
<name>A0A8T5ZLR9_ECOLX</name>
<keyword evidence="8" id="KW-0808">Transferase</keyword>
<feature type="binding site" evidence="17">
    <location>
        <position position="107"/>
    </location>
    <ligand>
        <name>CoA</name>
        <dbReference type="ChEBI" id="CHEBI:57287"/>
    </ligand>
</feature>
<dbReference type="GO" id="GO:0005886">
    <property type="term" value="C:plasma membrane"/>
    <property type="evidence" value="ECO:0007669"/>
    <property type="project" value="TreeGrafter"/>
</dbReference>
<reference evidence="20 21" key="1">
    <citation type="submission" date="2019-12" db="EMBL/GenBank/DDBJ databases">
        <title>Enteriobacteria Tanzani isolates_8377-8380.</title>
        <authorList>
            <person name="Subbiah M."/>
            <person name="Call D."/>
        </authorList>
    </citation>
    <scope>NUCLEOTIDE SEQUENCE [LARGE SCALE GENOMIC DNA]</scope>
    <source>
        <strain evidence="20 21">8379wE2</strain>
    </source>
</reference>
<evidence type="ECO:0000256" key="17">
    <source>
        <dbReference type="PIRSR" id="PIRSR603542-1"/>
    </source>
</evidence>
<gene>
    <name evidence="20" type="primary">entD</name>
    <name evidence="20" type="ORF">GP975_29245</name>
</gene>
<dbReference type="InterPro" id="IPR003542">
    <property type="entry name" value="Enbac_synth_compD-like"/>
</dbReference>
<proteinExistence type="inferred from homology"/>
<dbReference type="GO" id="GO:0000287">
    <property type="term" value="F:magnesium ion binding"/>
    <property type="evidence" value="ECO:0007669"/>
    <property type="project" value="InterPro"/>
</dbReference>
<comment type="subcellular location">
    <subcellularLocation>
        <location evidence="3">Membrane</location>
    </subcellularLocation>
</comment>
<evidence type="ECO:0000256" key="12">
    <source>
        <dbReference type="ARBA" id="ARBA00023191"/>
    </source>
</evidence>
<evidence type="ECO:0000256" key="15">
    <source>
        <dbReference type="ARBA" id="ARBA00049176"/>
    </source>
</evidence>
<keyword evidence="11" id="KW-0472">Membrane</keyword>
<keyword evidence="20" id="KW-0436">Ligase</keyword>
<feature type="binding site" evidence="18">
    <location>
        <position position="107"/>
    </location>
    <ligand>
        <name>Mg(2+)</name>
        <dbReference type="ChEBI" id="CHEBI:18420"/>
    </ligand>
</feature>
<evidence type="ECO:0000256" key="9">
    <source>
        <dbReference type="ARBA" id="ARBA00022723"/>
    </source>
</evidence>
<evidence type="ECO:0000256" key="13">
    <source>
        <dbReference type="ARBA" id="ARBA00029894"/>
    </source>
</evidence>
<evidence type="ECO:0000256" key="16">
    <source>
        <dbReference type="ARBA" id="ARBA00049191"/>
    </source>
</evidence>
<evidence type="ECO:0000256" key="5">
    <source>
        <dbReference type="ARBA" id="ARBA00008342"/>
    </source>
</evidence>
<comment type="similarity">
    <text evidence="5">Belongs to the P-Pant transferase superfamily. EntD family.</text>
</comment>
<dbReference type="SUPFAM" id="SSF56214">
    <property type="entry name" value="4'-phosphopantetheinyl transferase"/>
    <property type="match status" value="1"/>
</dbReference>
<feature type="binding site" evidence="18">
    <location>
        <position position="109"/>
    </location>
    <ligand>
        <name>Mg(2+)</name>
        <dbReference type="ChEBI" id="CHEBI:18420"/>
    </ligand>
</feature>
<evidence type="ECO:0000256" key="11">
    <source>
        <dbReference type="ARBA" id="ARBA00023136"/>
    </source>
</evidence>
<protein>
    <recommendedName>
        <fullName evidence="7">Enterobactin synthase component D</fullName>
    </recommendedName>
    <alternativeName>
        <fullName evidence="13">4'-phosphopantetheinyl transferase EntD</fullName>
    </alternativeName>
    <alternativeName>
        <fullName evidence="14">Enterochelin synthase D</fullName>
    </alternativeName>
</protein>
<evidence type="ECO:0000256" key="4">
    <source>
        <dbReference type="ARBA" id="ARBA00004993"/>
    </source>
</evidence>
<evidence type="ECO:0000256" key="3">
    <source>
        <dbReference type="ARBA" id="ARBA00004370"/>
    </source>
</evidence>
<dbReference type="FunFam" id="3.90.470.20:FF:000012">
    <property type="entry name" value="Enterobactin synthase component D"/>
    <property type="match status" value="1"/>
</dbReference>
<dbReference type="GO" id="GO:0008897">
    <property type="term" value="F:holo-[acyl-carrier-protein] synthase activity"/>
    <property type="evidence" value="ECO:0007669"/>
    <property type="project" value="InterPro"/>
</dbReference>
<evidence type="ECO:0000256" key="6">
    <source>
        <dbReference type="ARBA" id="ARBA00011503"/>
    </source>
</evidence>
<comment type="catalytic activity">
    <reaction evidence="16">
        <text>apo-[peptidyl-carrier protein] + CoA = holo-[peptidyl-carrier protein] + adenosine 3',5'-bisphosphate + H(+)</text>
        <dbReference type="Rhea" id="RHEA:46228"/>
        <dbReference type="Rhea" id="RHEA-COMP:11479"/>
        <dbReference type="Rhea" id="RHEA-COMP:11480"/>
        <dbReference type="ChEBI" id="CHEBI:15378"/>
        <dbReference type="ChEBI" id="CHEBI:29999"/>
        <dbReference type="ChEBI" id="CHEBI:57287"/>
        <dbReference type="ChEBI" id="CHEBI:58343"/>
        <dbReference type="ChEBI" id="CHEBI:64479"/>
    </reaction>
</comment>
<comment type="function">
    <text evidence="2">Involved in the biosynthesis of the siderophore enterobactin (enterochelin), which is a macrocyclic trimeric lactone of N-(2,3-dihydroxybenzoyl)-serine. The serine trilactone serves as a scaffolding for the three catechol functionalities that provide hexadentate coordination for the tightly ligated iron(2+) atoms. Plays an essential role in the assembly of the enterobactin by catalyzing the transfer of the 4'-phosphopantetheine (Ppant) moiety from coenzyme A to the apo-domains of both EntB (ArCP domain) and EntF (PCP domain) to yield their holo-forms which make them competent for the activation of 2,3-dihydroxybenzoate (DHB) and L-serine, respectively.</text>
</comment>
<dbReference type="NCBIfam" id="NF007604">
    <property type="entry name" value="PRK10251.1"/>
    <property type="match status" value="1"/>
</dbReference>
<comment type="caution">
    <text evidence="20">The sequence shown here is derived from an EMBL/GenBank/DDBJ whole genome shotgun (WGS) entry which is preliminary data.</text>
</comment>
<feature type="binding site" evidence="18">
    <location>
        <position position="108"/>
    </location>
    <ligand>
        <name>Mg(2+)</name>
        <dbReference type="ChEBI" id="CHEBI:18420"/>
    </ligand>
</feature>
<feature type="binding site" evidence="17">
    <location>
        <begin position="89"/>
        <end position="90"/>
    </location>
    <ligand>
        <name>CoA</name>
        <dbReference type="ChEBI" id="CHEBI:57287"/>
    </ligand>
</feature>
<dbReference type="GO" id="GO:0009239">
    <property type="term" value="P:enterobactin biosynthetic process"/>
    <property type="evidence" value="ECO:0007669"/>
    <property type="project" value="UniProtKB-KW"/>
</dbReference>
<feature type="binding site" evidence="17">
    <location>
        <position position="54"/>
    </location>
    <ligand>
        <name>CoA</name>
        <dbReference type="ChEBI" id="CHEBI:57287"/>
    </ligand>
</feature>
<evidence type="ECO:0000256" key="10">
    <source>
        <dbReference type="ARBA" id="ARBA00022842"/>
    </source>
</evidence>
<organism evidence="20 21">
    <name type="scientific">Escherichia coli</name>
    <dbReference type="NCBI Taxonomy" id="562"/>
    <lineage>
        <taxon>Bacteria</taxon>
        <taxon>Pseudomonadati</taxon>
        <taxon>Pseudomonadota</taxon>
        <taxon>Gammaproteobacteria</taxon>
        <taxon>Enterobacterales</taxon>
        <taxon>Enterobacteriaceae</taxon>
        <taxon>Escherichia</taxon>
    </lineage>
</organism>
<dbReference type="EMBL" id="WTQT01001380">
    <property type="protein sequence ID" value="MWR42049.1"/>
    <property type="molecule type" value="Genomic_DNA"/>
</dbReference>
<evidence type="ECO:0000313" key="21">
    <source>
        <dbReference type="Proteomes" id="UP000460875"/>
    </source>
</evidence>
<keyword evidence="12" id="KW-0259">Enterobactin biosynthesis</keyword>
<feature type="non-terminal residue" evidence="20">
    <location>
        <position position="147"/>
    </location>
</feature>
<comment type="catalytic activity">
    <reaction evidence="15">
        <text>apo-[aryl-carrier protein] + CoA = holo-[aryl-carrier protein] + adenosine 3',5'-bisphosphate + H(+)</text>
        <dbReference type="Rhea" id="RHEA:48404"/>
        <dbReference type="Rhea" id="RHEA-COMP:15903"/>
        <dbReference type="Rhea" id="RHEA-COMP:17557"/>
        <dbReference type="ChEBI" id="CHEBI:15378"/>
        <dbReference type="ChEBI" id="CHEBI:29999"/>
        <dbReference type="ChEBI" id="CHEBI:57287"/>
        <dbReference type="ChEBI" id="CHEBI:58343"/>
        <dbReference type="ChEBI" id="CHEBI:64479"/>
    </reaction>
</comment>
<sequence length="147" mass="16049">MKTTHTTLPFAGNTLHFVEFDPASFCEQDLLWLPHYAQLQHAGRKRKAEHLAGRVAAVHALREYGLKGTPAIGRHRQPVWPAEVYGSISHCGATALAVVSRQPIGIDIEEIFSAQTATELTDNIITPAEHERLADCGLAFSLALTLA</sequence>
<evidence type="ECO:0000256" key="8">
    <source>
        <dbReference type="ARBA" id="ARBA00022679"/>
    </source>
</evidence>